<evidence type="ECO:0000256" key="1">
    <source>
        <dbReference type="SAM" id="MobiDB-lite"/>
    </source>
</evidence>
<comment type="caution">
    <text evidence="2">The sequence shown here is derived from an EMBL/GenBank/DDBJ whole genome shotgun (WGS) entry which is preliminary data.</text>
</comment>
<organism evidence="2 3">
    <name type="scientific">Phanerochaete sordida</name>
    <dbReference type="NCBI Taxonomy" id="48140"/>
    <lineage>
        <taxon>Eukaryota</taxon>
        <taxon>Fungi</taxon>
        <taxon>Dikarya</taxon>
        <taxon>Basidiomycota</taxon>
        <taxon>Agaricomycotina</taxon>
        <taxon>Agaricomycetes</taxon>
        <taxon>Polyporales</taxon>
        <taxon>Phanerochaetaceae</taxon>
        <taxon>Phanerochaete</taxon>
    </lineage>
</organism>
<keyword evidence="3" id="KW-1185">Reference proteome</keyword>
<dbReference type="Proteomes" id="UP000703269">
    <property type="component" value="Unassembled WGS sequence"/>
</dbReference>
<name>A0A9P3GK32_9APHY</name>
<proteinExistence type="predicted"/>
<evidence type="ECO:0000313" key="3">
    <source>
        <dbReference type="Proteomes" id="UP000703269"/>
    </source>
</evidence>
<feature type="region of interest" description="Disordered" evidence="1">
    <location>
        <begin position="28"/>
        <end position="54"/>
    </location>
</feature>
<sequence>MRVSLTSSWRSLLTSRKMTSARVAVAHHRHAGMASRHQPQRAVAPRRLSCRTRTSRVPGTRGLMCIGCSGF</sequence>
<accession>A0A9P3GK32</accession>
<gene>
    <name evidence="2" type="ORF">PsYK624_119150</name>
</gene>
<protein>
    <submittedName>
        <fullName evidence="2">Uncharacterized protein</fullName>
    </submittedName>
</protein>
<dbReference type="EMBL" id="BPQB01000051">
    <property type="protein sequence ID" value="GJE95729.1"/>
    <property type="molecule type" value="Genomic_DNA"/>
</dbReference>
<reference evidence="2 3" key="1">
    <citation type="submission" date="2021-08" db="EMBL/GenBank/DDBJ databases">
        <title>Draft Genome Sequence of Phanerochaete sordida strain YK-624.</title>
        <authorList>
            <person name="Mori T."/>
            <person name="Dohra H."/>
            <person name="Suzuki T."/>
            <person name="Kawagishi H."/>
            <person name="Hirai H."/>
        </authorList>
    </citation>
    <scope>NUCLEOTIDE SEQUENCE [LARGE SCALE GENOMIC DNA]</scope>
    <source>
        <strain evidence="2 3">YK-624</strain>
    </source>
</reference>
<dbReference type="AlphaFoldDB" id="A0A9P3GK32"/>
<evidence type="ECO:0000313" key="2">
    <source>
        <dbReference type="EMBL" id="GJE95729.1"/>
    </source>
</evidence>